<dbReference type="InterPro" id="IPR001347">
    <property type="entry name" value="SIS_dom"/>
</dbReference>
<dbReference type="FunFam" id="3.10.580.10:FF:000007">
    <property type="entry name" value="Arabinose 5-phosphate isomerase"/>
    <property type="match status" value="1"/>
</dbReference>
<comment type="similarity">
    <text evidence="2 8">Belongs to the SIS family. GutQ/KpsF subfamily.</text>
</comment>
<dbReference type="FunFam" id="3.40.50.10490:FF:000011">
    <property type="entry name" value="Arabinose 5-phosphate isomerase"/>
    <property type="match status" value="1"/>
</dbReference>
<dbReference type="Pfam" id="PF00571">
    <property type="entry name" value="CBS"/>
    <property type="match status" value="2"/>
</dbReference>
<dbReference type="Pfam" id="PF01380">
    <property type="entry name" value="SIS"/>
    <property type="match status" value="1"/>
</dbReference>
<keyword evidence="16" id="KW-1185">Reference proteome</keyword>
<protein>
    <recommendedName>
        <fullName evidence="7">Arabinose 5-phosphate isomerase KdsD</fullName>
    </recommendedName>
</protein>
<evidence type="ECO:0000256" key="9">
    <source>
        <dbReference type="PIRSR" id="PIRSR004692-2"/>
    </source>
</evidence>
<evidence type="ECO:0000313" key="17">
    <source>
        <dbReference type="Proteomes" id="UP000298234"/>
    </source>
</evidence>
<dbReference type="PIRSF" id="PIRSF004692">
    <property type="entry name" value="KdsD_KpsF"/>
    <property type="match status" value="1"/>
</dbReference>
<evidence type="ECO:0000256" key="1">
    <source>
        <dbReference type="ARBA" id="ARBA00004756"/>
    </source>
</evidence>
<keyword evidence="4 11" id="KW-0129">CBS domain</keyword>
<evidence type="ECO:0000256" key="3">
    <source>
        <dbReference type="ARBA" id="ARBA00022737"/>
    </source>
</evidence>
<dbReference type="PROSITE" id="PS51464">
    <property type="entry name" value="SIS"/>
    <property type="match status" value="1"/>
</dbReference>
<gene>
    <name evidence="14" type="ORF">CO711_06230</name>
    <name evidence="15" type="ORF">E3D37_20300</name>
</gene>
<dbReference type="CDD" id="cd04604">
    <property type="entry name" value="CBS_pair_SIS_assoc"/>
    <property type="match status" value="1"/>
</dbReference>
<evidence type="ECO:0000256" key="10">
    <source>
        <dbReference type="PIRSR" id="PIRSR004692-3"/>
    </source>
</evidence>
<dbReference type="Proteomes" id="UP000218103">
    <property type="component" value="Chromosome 1"/>
</dbReference>
<reference evidence="16" key="2">
    <citation type="submission" date="2017-09" db="EMBL/GenBank/DDBJ databases">
        <title>FDA dAtabase for Regulatory Grade micrObial Sequences (FDA-ARGOS): Supporting development and validation of Infectious Disease Dx tests.</title>
        <authorList>
            <person name="Minogue T."/>
            <person name="Wolcott M."/>
            <person name="Wasieloski L."/>
            <person name="Aguilar W."/>
            <person name="Moore D."/>
            <person name="Tallon L.J."/>
            <person name="Sadzewicz L."/>
            <person name="Ott S."/>
            <person name="Zhao X."/>
            <person name="Nagaraj S."/>
            <person name="Vavikolanu K."/>
            <person name="Aluvathingal J."/>
            <person name="Nadendla S."/>
            <person name="Sichtig H."/>
        </authorList>
    </citation>
    <scope>NUCLEOTIDE SEQUENCE [LARGE SCALE GENOMIC DNA]</scope>
    <source>
        <strain evidence="16">FDAARGOS_388</strain>
    </source>
</reference>
<dbReference type="NCBIfam" id="TIGR00393">
    <property type="entry name" value="kpsF"/>
    <property type="match status" value="1"/>
</dbReference>
<reference evidence="14" key="1">
    <citation type="submission" date="2017-09" db="EMBL/GenBank/DDBJ databases">
        <title>FDA dAtabase for Regulatory Grade micrObial Sequences (FDA-ARGOS): Supporting development and validation of Infectious Disease Dx tests.</title>
        <authorList>
            <person name="Minogue T."/>
            <person name="Wolcott M."/>
            <person name="Wasieloski L."/>
            <person name="Aguilar W."/>
            <person name="Moore D."/>
            <person name="Tallon L."/>
            <person name="Sadzewicz L."/>
            <person name="Ott S."/>
            <person name="Zhao X."/>
            <person name="Nagaraj S."/>
            <person name="Vavikolanu K."/>
            <person name="Aluvathingal J."/>
            <person name="Nadendla S."/>
            <person name="Sichtig H."/>
        </authorList>
    </citation>
    <scope>NUCLEOTIDE SEQUENCE</scope>
    <source>
        <strain evidence="14">FDAARGOS_388</strain>
    </source>
</reference>
<dbReference type="InterPro" id="IPR004800">
    <property type="entry name" value="KdsD/KpsF-type"/>
</dbReference>
<evidence type="ECO:0000256" key="6">
    <source>
        <dbReference type="ARBA" id="ARBA00060658"/>
    </source>
</evidence>
<dbReference type="Gene3D" id="3.40.50.10490">
    <property type="entry name" value="Glucose-6-phosphate isomerase like protein, domain 1"/>
    <property type="match status" value="1"/>
</dbReference>
<comment type="pathway">
    <text evidence="1">Bacterial outer membrane biogenesis; lipopolysaccharide biosynthesis.</text>
</comment>
<dbReference type="GO" id="GO:0019146">
    <property type="term" value="F:arabinose-5-phosphate isomerase activity"/>
    <property type="evidence" value="ECO:0007669"/>
    <property type="project" value="UniProtKB-ARBA"/>
</dbReference>
<evidence type="ECO:0000256" key="7">
    <source>
        <dbReference type="ARBA" id="ARBA00071659"/>
    </source>
</evidence>
<dbReference type="GO" id="GO:0005975">
    <property type="term" value="P:carbohydrate metabolic process"/>
    <property type="evidence" value="ECO:0007669"/>
    <property type="project" value="InterPro"/>
</dbReference>
<dbReference type="InterPro" id="IPR035474">
    <property type="entry name" value="SIS_Kpsf"/>
</dbReference>
<dbReference type="GO" id="GO:0046872">
    <property type="term" value="F:metal ion binding"/>
    <property type="evidence" value="ECO:0007669"/>
    <property type="project" value="UniProtKB-KW"/>
</dbReference>
<dbReference type="Gene3D" id="3.10.580.10">
    <property type="entry name" value="CBS-domain"/>
    <property type="match status" value="1"/>
</dbReference>
<feature type="site" description="Catalytically relevant" evidence="10">
    <location>
        <position position="150"/>
    </location>
</feature>
<feature type="domain" description="CBS" evidence="12">
    <location>
        <begin position="208"/>
        <end position="266"/>
    </location>
</feature>
<evidence type="ECO:0000256" key="4">
    <source>
        <dbReference type="ARBA" id="ARBA00023122"/>
    </source>
</evidence>
<feature type="binding site" evidence="9">
    <location>
        <position position="80"/>
    </location>
    <ligand>
        <name>Zn(2+)</name>
        <dbReference type="ChEBI" id="CHEBI:29105"/>
    </ligand>
</feature>
<feature type="domain" description="CBS" evidence="12">
    <location>
        <begin position="275"/>
        <end position="327"/>
    </location>
</feature>
<dbReference type="InterPro" id="IPR046342">
    <property type="entry name" value="CBS_dom_sf"/>
</dbReference>
<dbReference type="CDD" id="cd05014">
    <property type="entry name" value="SIS_Kpsf"/>
    <property type="match status" value="1"/>
</dbReference>
<feature type="site" description="Catalytically relevant" evidence="10">
    <location>
        <position position="109"/>
    </location>
</feature>
<dbReference type="PROSITE" id="PS51371">
    <property type="entry name" value="CBS"/>
    <property type="match status" value="2"/>
</dbReference>
<dbReference type="EMBL" id="CP023518">
    <property type="protein sequence ID" value="ATF77078.1"/>
    <property type="molecule type" value="Genomic_DNA"/>
</dbReference>
<dbReference type="InterPro" id="IPR046348">
    <property type="entry name" value="SIS_dom_sf"/>
</dbReference>
<evidence type="ECO:0000256" key="11">
    <source>
        <dbReference type="PROSITE-ProRule" id="PRU00703"/>
    </source>
</evidence>
<evidence type="ECO:0000313" key="16">
    <source>
        <dbReference type="Proteomes" id="UP000218103"/>
    </source>
</evidence>
<evidence type="ECO:0000259" key="13">
    <source>
        <dbReference type="PROSITE" id="PS51464"/>
    </source>
</evidence>
<evidence type="ECO:0000259" key="12">
    <source>
        <dbReference type="PROSITE" id="PS51371"/>
    </source>
</evidence>
<evidence type="ECO:0000256" key="8">
    <source>
        <dbReference type="PIRNR" id="PIRNR004692"/>
    </source>
</evidence>
<dbReference type="SUPFAM" id="SSF53697">
    <property type="entry name" value="SIS domain"/>
    <property type="match status" value="1"/>
</dbReference>
<dbReference type="GO" id="GO:1901135">
    <property type="term" value="P:carbohydrate derivative metabolic process"/>
    <property type="evidence" value="ECO:0007669"/>
    <property type="project" value="InterPro"/>
</dbReference>
<dbReference type="AlphaFoldDB" id="A0AAQ2BQW3"/>
<evidence type="ECO:0000256" key="2">
    <source>
        <dbReference type="ARBA" id="ARBA00008165"/>
    </source>
</evidence>
<dbReference type="GO" id="GO:0097367">
    <property type="term" value="F:carbohydrate derivative binding"/>
    <property type="evidence" value="ECO:0007669"/>
    <property type="project" value="InterPro"/>
</dbReference>
<dbReference type="PANTHER" id="PTHR42745">
    <property type="match status" value="1"/>
</dbReference>
<accession>A0AAQ2BQW3</accession>
<evidence type="ECO:0000313" key="14">
    <source>
        <dbReference type="EMBL" id="ATF77078.1"/>
    </source>
</evidence>
<feature type="domain" description="SIS" evidence="13">
    <location>
        <begin position="39"/>
        <end position="182"/>
    </location>
</feature>
<evidence type="ECO:0000313" key="15">
    <source>
        <dbReference type="EMBL" id="TEU44910.1"/>
    </source>
</evidence>
<dbReference type="EMBL" id="SNSQ01000023">
    <property type="protein sequence ID" value="TEU44910.1"/>
    <property type="molecule type" value="Genomic_DNA"/>
</dbReference>
<dbReference type="RefSeq" id="WP_027789106.1">
    <property type="nucleotide sequence ID" value="NZ_BCNU01000041.1"/>
</dbReference>
<keyword evidence="5 15" id="KW-0413">Isomerase</keyword>
<dbReference type="SMART" id="SM00116">
    <property type="entry name" value="CBS"/>
    <property type="match status" value="2"/>
</dbReference>
<sequence>MIAKINDDRALALARDVLDIEADAVRALRDQLDGGFVQAVALLLGCRGRVVVSGIGKSGHIARKIAATLASTGTPAFFVHPAEASHGDLGMVTSDDVFIGISYSGESEELVAILPLVKRIGAKLIAITGRAGSSLGTLADVNLNAAVSKEACPLNLAPTASTTAALALGDALAVAVLDARGFGSEDFARSHPGGALGRRLLTYVRDVMRSGDDVPSVGLDATLSDALFQITAKRLGMTAVVDADGKVAGIFTDGDLRRVLARDGDFRTLSITDVMTRDPRTIAPDHLAVEAVELMERHRINQMLVVDADGVLIGALNMHDLFSKKVI</sequence>
<keyword evidence="9" id="KW-0862">Zinc</keyword>
<dbReference type="InterPro" id="IPR050986">
    <property type="entry name" value="GutQ/KpsF_isomerases"/>
</dbReference>
<proteinExistence type="inferred from homology"/>
<keyword evidence="3" id="KW-0677">Repeat</keyword>
<reference evidence="15 17" key="3">
    <citation type="submission" date="2019-03" db="EMBL/GenBank/DDBJ databases">
        <title>Burkholderia cepacia outbreak.</title>
        <authorList>
            <person name="Farzana R."/>
            <person name="Walsh T.R."/>
        </authorList>
    </citation>
    <scope>NUCLEOTIDE SEQUENCE [LARGE SCALE GENOMIC DNA]</scope>
    <source>
        <strain evidence="17">d13</strain>
        <strain evidence="15">D13</strain>
    </source>
</reference>
<evidence type="ECO:0000256" key="5">
    <source>
        <dbReference type="ARBA" id="ARBA00023235"/>
    </source>
</evidence>
<organism evidence="15 17">
    <name type="scientific">Burkholderia cepacia</name>
    <name type="common">Pseudomonas cepacia</name>
    <dbReference type="NCBI Taxonomy" id="292"/>
    <lineage>
        <taxon>Bacteria</taxon>
        <taxon>Pseudomonadati</taxon>
        <taxon>Pseudomonadota</taxon>
        <taxon>Betaproteobacteria</taxon>
        <taxon>Burkholderiales</taxon>
        <taxon>Burkholderiaceae</taxon>
        <taxon>Burkholderia</taxon>
        <taxon>Burkholderia cepacia complex</taxon>
    </lineage>
</organism>
<comment type="pathway">
    <text evidence="6">Carbohydrate biosynthesis; 3-deoxy-D-manno-octulosonate biosynthesis; 3-deoxy-D-manno-octulosonate from D-ribulose 5-phosphate: step 1/3.</text>
</comment>
<dbReference type="Proteomes" id="UP000298234">
    <property type="component" value="Unassembled WGS sequence"/>
</dbReference>
<keyword evidence="9" id="KW-0479">Metal-binding</keyword>
<dbReference type="InterPro" id="IPR000644">
    <property type="entry name" value="CBS_dom"/>
</dbReference>
<feature type="site" description="Catalytically relevant" evidence="10">
    <location>
        <position position="191"/>
    </location>
</feature>
<feature type="site" description="Catalytically relevant" evidence="10">
    <location>
        <position position="57"/>
    </location>
</feature>
<name>A0AAQ2BQW3_BURCE</name>
<dbReference type="PANTHER" id="PTHR42745:SF1">
    <property type="entry name" value="ARABINOSE 5-PHOSPHATE ISOMERASE KDSD"/>
    <property type="match status" value="1"/>
</dbReference>